<feature type="domain" description="FAD-binding FR-type" evidence="2">
    <location>
        <begin position="21"/>
        <end position="125"/>
    </location>
</feature>
<name>A0A1Y5SV00_9RHOB</name>
<keyword evidence="3" id="KW-0560">Oxidoreductase</keyword>
<dbReference type="Pfam" id="PF04954">
    <property type="entry name" value="SIP"/>
    <property type="match status" value="1"/>
</dbReference>
<dbReference type="PANTHER" id="PTHR30157:SF0">
    <property type="entry name" value="NADPH-DEPENDENT FERRIC-CHELATE REDUCTASE"/>
    <property type="match status" value="1"/>
</dbReference>
<dbReference type="Gene3D" id="2.40.30.10">
    <property type="entry name" value="Translation factors"/>
    <property type="match status" value="1"/>
</dbReference>
<dbReference type="PANTHER" id="PTHR30157">
    <property type="entry name" value="FERRIC REDUCTASE, NADPH-DEPENDENT"/>
    <property type="match status" value="1"/>
</dbReference>
<evidence type="ECO:0000256" key="1">
    <source>
        <dbReference type="ARBA" id="ARBA00035644"/>
    </source>
</evidence>
<dbReference type="OrthoDB" id="9814826at2"/>
<dbReference type="AlphaFoldDB" id="A0A1Y5SV00"/>
<organism evidence="3 4">
    <name type="scientific">Aquimixticola soesokkakensis</name>
    <dbReference type="NCBI Taxonomy" id="1519096"/>
    <lineage>
        <taxon>Bacteria</taxon>
        <taxon>Pseudomonadati</taxon>
        <taxon>Pseudomonadota</taxon>
        <taxon>Alphaproteobacteria</taxon>
        <taxon>Rhodobacterales</taxon>
        <taxon>Paracoccaceae</taxon>
        <taxon>Aquimixticola</taxon>
    </lineage>
</organism>
<reference evidence="3 4" key="1">
    <citation type="submission" date="2017-03" db="EMBL/GenBank/DDBJ databases">
        <authorList>
            <person name="Afonso C.L."/>
            <person name="Miller P.J."/>
            <person name="Scott M.A."/>
            <person name="Spackman E."/>
            <person name="Goraichik I."/>
            <person name="Dimitrov K.M."/>
            <person name="Suarez D.L."/>
            <person name="Swayne D.E."/>
        </authorList>
    </citation>
    <scope>NUCLEOTIDE SEQUENCE [LARGE SCALE GENOMIC DNA]</scope>
    <source>
        <strain evidence="3 4">CECT 8620</strain>
    </source>
</reference>
<keyword evidence="4" id="KW-1185">Reference proteome</keyword>
<evidence type="ECO:0000259" key="2">
    <source>
        <dbReference type="PROSITE" id="PS51384"/>
    </source>
</evidence>
<protein>
    <submittedName>
        <fullName evidence="3">NADPH-dependent ferric-chelate reductase</fullName>
        <ecNumber evidence="3">1.16.1.9</ecNumber>
    </submittedName>
</protein>
<dbReference type="Proteomes" id="UP000193862">
    <property type="component" value="Unassembled WGS sequence"/>
</dbReference>
<dbReference type="Pfam" id="PF08021">
    <property type="entry name" value="FAD_binding_9"/>
    <property type="match status" value="2"/>
</dbReference>
<dbReference type="InterPro" id="IPR013113">
    <property type="entry name" value="SIP_FAD-bd"/>
</dbReference>
<dbReference type="EC" id="1.16.1.9" evidence="3"/>
<gene>
    <name evidence="3" type="primary">yqjH</name>
    <name evidence="3" type="ORF">AQS8620_02086</name>
</gene>
<dbReference type="SUPFAM" id="SSF63380">
    <property type="entry name" value="Riboflavin synthase domain-like"/>
    <property type="match status" value="1"/>
</dbReference>
<dbReference type="EMBL" id="FWFS01000007">
    <property type="protein sequence ID" value="SLN49154.1"/>
    <property type="molecule type" value="Genomic_DNA"/>
</dbReference>
<dbReference type="InterPro" id="IPR017938">
    <property type="entry name" value="Riboflavin_synthase-like_b-brl"/>
</dbReference>
<dbReference type="Gene3D" id="3.40.50.80">
    <property type="entry name" value="Nucleotide-binding domain of ferredoxin-NADP reductase (FNR) module"/>
    <property type="match status" value="1"/>
</dbReference>
<dbReference type="InterPro" id="IPR007037">
    <property type="entry name" value="SIP_rossman_dom"/>
</dbReference>
<dbReference type="CDD" id="cd06193">
    <property type="entry name" value="siderophore_interacting"/>
    <property type="match status" value="1"/>
</dbReference>
<dbReference type="GO" id="GO:0052851">
    <property type="term" value="F:ferric-chelate reductase (NADPH) activity"/>
    <property type="evidence" value="ECO:0007669"/>
    <property type="project" value="UniProtKB-EC"/>
</dbReference>
<sequence length="253" mass="27156">MSDLLHDTTPAPRIERHRHELVRRAATVTALERITPNMLRVTLSGAELAGFVSSAPDDHIKIFVPDGTGDEAKRDYTPRSFDEASGTLVIDFALHDAGPATQWALEAKVGDTLRIGGPRGSQVITGDIDHWVLLGDETALPAIGRRIEEAAKGTRITAVIGVTGPQEEQQFDSAADVSVLYVHRADPADPAPMVAALAQVALPPRTFVWIAAESTVARALRSHLLDARGHALPWLKASGYWVKGEADASDKGL</sequence>
<dbReference type="InterPro" id="IPR039261">
    <property type="entry name" value="FNR_nucleotide-bd"/>
</dbReference>
<dbReference type="InterPro" id="IPR017927">
    <property type="entry name" value="FAD-bd_FR_type"/>
</dbReference>
<comment type="similarity">
    <text evidence="1">Belongs to the SIP oxidoreductase family.</text>
</comment>
<accession>A0A1Y5SV00</accession>
<dbReference type="RefSeq" id="WP_085836798.1">
    <property type="nucleotide sequence ID" value="NZ_FWFS01000007.1"/>
</dbReference>
<evidence type="ECO:0000313" key="3">
    <source>
        <dbReference type="EMBL" id="SLN49154.1"/>
    </source>
</evidence>
<evidence type="ECO:0000313" key="4">
    <source>
        <dbReference type="Proteomes" id="UP000193862"/>
    </source>
</evidence>
<dbReference type="PROSITE" id="PS51384">
    <property type="entry name" value="FAD_FR"/>
    <property type="match status" value="1"/>
</dbReference>
<proteinExistence type="inferred from homology"/>
<dbReference type="InterPro" id="IPR039374">
    <property type="entry name" value="SIP_fam"/>
</dbReference>